<dbReference type="CDD" id="cd04902">
    <property type="entry name" value="ACT_3PGDH-xct"/>
    <property type="match status" value="1"/>
</dbReference>
<evidence type="ECO:0000256" key="2">
    <source>
        <dbReference type="ARBA" id="ARBA00005216"/>
    </source>
</evidence>
<dbReference type="PANTHER" id="PTHR42789">
    <property type="entry name" value="D-ISOMER SPECIFIC 2-HYDROXYACID DEHYDROGENASE FAMILY PROTEIN (AFU_ORTHOLOGUE AFUA_6G10090)"/>
    <property type="match status" value="1"/>
</dbReference>
<evidence type="ECO:0000256" key="10">
    <source>
        <dbReference type="ARBA" id="ARBA00048731"/>
    </source>
</evidence>
<evidence type="ECO:0000256" key="3">
    <source>
        <dbReference type="ARBA" id="ARBA00005854"/>
    </source>
</evidence>
<dbReference type="Pfam" id="PF19304">
    <property type="entry name" value="PGDH_inter"/>
    <property type="match status" value="1"/>
</dbReference>
<dbReference type="Pfam" id="PF00389">
    <property type="entry name" value="2-Hacid_dh"/>
    <property type="match status" value="1"/>
</dbReference>
<dbReference type="Pfam" id="PF01842">
    <property type="entry name" value="ACT"/>
    <property type="match status" value="1"/>
</dbReference>
<dbReference type="EC" id="1.1.1.95" evidence="11"/>
<dbReference type="FunFam" id="3.30.70.260:FF:000008">
    <property type="entry name" value="D-3-phosphoglycerate dehydrogenase, chloroplastic"/>
    <property type="match status" value="1"/>
</dbReference>
<dbReference type="Gene3D" id="3.30.70.260">
    <property type="match status" value="1"/>
</dbReference>
<evidence type="ECO:0000313" key="13">
    <source>
        <dbReference type="EMBL" id="SNZ21090.1"/>
    </source>
</evidence>
<name>A0A285PH78_9HYPH</name>
<dbReference type="InterPro" id="IPR045626">
    <property type="entry name" value="PGDH_ASB_dom"/>
</dbReference>
<dbReference type="FunFam" id="3.30.1330.90:FF:000003">
    <property type="entry name" value="D-3-phosphoglycerate dehydrogenase"/>
    <property type="match status" value="1"/>
</dbReference>
<dbReference type="Gene3D" id="3.40.50.720">
    <property type="entry name" value="NAD(P)-binding Rossmann-like Domain"/>
    <property type="match status" value="2"/>
</dbReference>
<dbReference type="FunFam" id="3.40.50.720:FF:000021">
    <property type="entry name" value="D-3-phosphoglycerate dehydrogenase"/>
    <property type="match status" value="1"/>
</dbReference>
<evidence type="ECO:0000256" key="6">
    <source>
        <dbReference type="ARBA" id="ARBA00023002"/>
    </source>
</evidence>
<dbReference type="SUPFAM" id="SSF143548">
    <property type="entry name" value="Serine metabolism enzymes domain"/>
    <property type="match status" value="1"/>
</dbReference>
<sequence length="529" mass="56539">MAKVLISDKLSPTAVQVFKDKGVEVDYLPDLGKDKDKLLEVIGQYDGLAIRSATKATEKVIAAADNLKVIGRAGIGVDNVDIDAATQRGVIVMNTPFGNSITTAEHAIAMMFACARQIPAADASTQQGKWEKSKFMGVEITNKTLGVIGCGNIGGIVATRAVGLKMKVIAFDPFLSPERAIELGVEKVELEDLFKRADFISLHTPLTDKTRNVVSREAIASMKDGVRIINCARGGLVDEEALAEALKSGKVAGAAFDVFSEEPAKENVLFGCPNIVCTPHLGASTSEAQENVAIQVAEQMADYLVNGAVSNALNMPSITAEEAPRLTPFVKLAEQLGSFAGQLTETGLKGVRIEYEGQVADMNTRALTSVVLSGVLKPLLSSVNMVSAPAVAKDRGIVVEETRREQQGAYENYIRLTILTERQERSVAGTVFSNGKPRIIQIKGINMEATLGETMLYITNHDKPGFIGRLGTVLGQEALNIATFNLGRKEAGDEAIALLEIDGDVSEPIVKQIEGLEGVVQTKVLKFAL</sequence>
<dbReference type="InterPro" id="IPR006139">
    <property type="entry name" value="D-isomer_2_OHA_DH_cat_dom"/>
</dbReference>
<keyword evidence="6 11" id="KW-0560">Oxidoreductase</keyword>
<dbReference type="NCBIfam" id="TIGR01327">
    <property type="entry name" value="PGDH"/>
    <property type="match status" value="1"/>
</dbReference>
<evidence type="ECO:0000259" key="12">
    <source>
        <dbReference type="PROSITE" id="PS51671"/>
    </source>
</evidence>
<dbReference type="InterPro" id="IPR002912">
    <property type="entry name" value="ACT_dom"/>
</dbReference>
<dbReference type="Proteomes" id="UP000219439">
    <property type="component" value="Unassembled WGS sequence"/>
</dbReference>
<dbReference type="GO" id="GO:0051287">
    <property type="term" value="F:NAD binding"/>
    <property type="evidence" value="ECO:0007669"/>
    <property type="project" value="UniProtKB-UniRule"/>
</dbReference>
<dbReference type="Pfam" id="PF02826">
    <property type="entry name" value="2-Hacid_dh_C"/>
    <property type="match status" value="1"/>
</dbReference>
<protein>
    <recommendedName>
        <fullName evidence="4 11">D-3-phosphoglycerate dehydrogenase</fullName>
        <ecNumber evidence="11">1.1.1.95</ecNumber>
    </recommendedName>
</protein>
<feature type="domain" description="ACT" evidence="12">
    <location>
        <begin position="455"/>
        <end position="527"/>
    </location>
</feature>
<dbReference type="InterPro" id="IPR050857">
    <property type="entry name" value="D-2-hydroxyacid_DH"/>
</dbReference>
<dbReference type="InterPro" id="IPR029752">
    <property type="entry name" value="D-isomer_DH_CS1"/>
</dbReference>
<dbReference type="SUPFAM" id="SSF55021">
    <property type="entry name" value="ACT-like"/>
    <property type="match status" value="1"/>
</dbReference>
<keyword evidence="5 11" id="KW-0028">Amino-acid biosynthesis</keyword>
<comment type="function">
    <text evidence="1">Catalyzes the reversible oxidation of 3-phospho-D-glycerate to 3-phosphonooxypyruvate, the first step of the phosphorylated L-serine biosynthesis pathway. Also catalyzes the reversible oxidation of 2-hydroxyglutarate to 2-oxoglutarate.</text>
</comment>
<dbReference type="PANTHER" id="PTHR42789:SF1">
    <property type="entry name" value="D-ISOMER SPECIFIC 2-HYDROXYACID DEHYDROGENASE FAMILY PROTEIN (AFU_ORTHOLOGUE AFUA_6G10090)"/>
    <property type="match status" value="1"/>
</dbReference>
<evidence type="ECO:0000256" key="9">
    <source>
        <dbReference type="ARBA" id="ARBA00048126"/>
    </source>
</evidence>
<evidence type="ECO:0000313" key="14">
    <source>
        <dbReference type="Proteomes" id="UP000219439"/>
    </source>
</evidence>
<dbReference type="PROSITE" id="PS00671">
    <property type="entry name" value="D_2_HYDROXYACID_DH_3"/>
    <property type="match status" value="1"/>
</dbReference>
<dbReference type="OrthoDB" id="9793626at2"/>
<dbReference type="InterPro" id="IPR006140">
    <property type="entry name" value="D-isomer_DH_NAD-bd"/>
</dbReference>
<comment type="similarity">
    <text evidence="3 11">Belongs to the D-isomer specific 2-hydroxyacid dehydrogenase family.</text>
</comment>
<dbReference type="Gene3D" id="3.30.1330.90">
    <property type="entry name" value="D-3-phosphoglycerate dehydrogenase, domain 3"/>
    <property type="match status" value="1"/>
</dbReference>
<comment type="catalytic activity">
    <reaction evidence="9">
        <text>(R)-2-hydroxyglutarate + NAD(+) = 2-oxoglutarate + NADH + H(+)</text>
        <dbReference type="Rhea" id="RHEA:49612"/>
        <dbReference type="ChEBI" id="CHEBI:15378"/>
        <dbReference type="ChEBI" id="CHEBI:15801"/>
        <dbReference type="ChEBI" id="CHEBI:16810"/>
        <dbReference type="ChEBI" id="CHEBI:57540"/>
        <dbReference type="ChEBI" id="CHEBI:57945"/>
        <dbReference type="EC" id="1.1.1.399"/>
    </reaction>
</comment>
<comment type="pathway">
    <text evidence="2 11">Amino-acid biosynthesis; L-serine biosynthesis; L-serine from 3-phospho-D-glycerate: step 1/3.</text>
</comment>
<keyword evidence="8 11" id="KW-0718">Serine biosynthesis</keyword>
<dbReference type="InterPro" id="IPR036291">
    <property type="entry name" value="NAD(P)-bd_dom_sf"/>
</dbReference>
<dbReference type="UniPathway" id="UPA00135">
    <property type="reaction ID" value="UER00196"/>
</dbReference>
<dbReference type="InterPro" id="IPR029753">
    <property type="entry name" value="D-isomer_DH_CS"/>
</dbReference>
<dbReference type="InterPro" id="IPR006236">
    <property type="entry name" value="PGDH"/>
</dbReference>
<evidence type="ECO:0000256" key="8">
    <source>
        <dbReference type="ARBA" id="ARBA00023299"/>
    </source>
</evidence>
<dbReference type="SUPFAM" id="SSF52283">
    <property type="entry name" value="Formate/glycerate dehydrogenase catalytic domain-like"/>
    <property type="match status" value="1"/>
</dbReference>
<organism evidence="13 14">
    <name type="scientific">Cohaesibacter gelatinilyticus</name>
    <dbReference type="NCBI Taxonomy" id="372072"/>
    <lineage>
        <taxon>Bacteria</taxon>
        <taxon>Pseudomonadati</taxon>
        <taxon>Pseudomonadota</taxon>
        <taxon>Alphaproteobacteria</taxon>
        <taxon>Hyphomicrobiales</taxon>
        <taxon>Cohaesibacteraceae</taxon>
    </lineage>
</organism>
<dbReference type="GO" id="GO:0006564">
    <property type="term" value="P:L-serine biosynthetic process"/>
    <property type="evidence" value="ECO:0007669"/>
    <property type="project" value="UniProtKB-UniRule"/>
</dbReference>
<keyword evidence="14" id="KW-1185">Reference proteome</keyword>
<dbReference type="InterPro" id="IPR029009">
    <property type="entry name" value="ASB_dom_sf"/>
</dbReference>
<dbReference type="RefSeq" id="WP_097155447.1">
    <property type="nucleotide sequence ID" value="NZ_OBEL01000006.1"/>
</dbReference>
<dbReference type="InterPro" id="IPR045865">
    <property type="entry name" value="ACT-like_dom_sf"/>
</dbReference>
<dbReference type="EMBL" id="OBEL01000006">
    <property type="protein sequence ID" value="SNZ21090.1"/>
    <property type="molecule type" value="Genomic_DNA"/>
</dbReference>
<gene>
    <name evidence="13" type="ORF">SAMN06265368_4205</name>
</gene>
<evidence type="ECO:0000256" key="7">
    <source>
        <dbReference type="ARBA" id="ARBA00023027"/>
    </source>
</evidence>
<evidence type="ECO:0000256" key="11">
    <source>
        <dbReference type="RuleBase" id="RU363003"/>
    </source>
</evidence>
<dbReference type="PROSITE" id="PS00670">
    <property type="entry name" value="D_2_HYDROXYACID_DH_2"/>
    <property type="match status" value="1"/>
</dbReference>
<proteinExistence type="inferred from homology"/>
<dbReference type="GO" id="GO:0004617">
    <property type="term" value="F:phosphoglycerate dehydrogenase activity"/>
    <property type="evidence" value="ECO:0007669"/>
    <property type="project" value="UniProtKB-UniRule"/>
</dbReference>
<dbReference type="SUPFAM" id="SSF51735">
    <property type="entry name" value="NAD(P)-binding Rossmann-fold domains"/>
    <property type="match status" value="1"/>
</dbReference>
<dbReference type="PROSITE" id="PS51671">
    <property type="entry name" value="ACT"/>
    <property type="match status" value="1"/>
</dbReference>
<dbReference type="AlphaFoldDB" id="A0A285PH78"/>
<keyword evidence="7 11" id="KW-0520">NAD</keyword>
<dbReference type="PROSITE" id="PS00065">
    <property type="entry name" value="D_2_HYDROXYACID_DH_1"/>
    <property type="match status" value="1"/>
</dbReference>
<evidence type="ECO:0000256" key="5">
    <source>
        <dbReference type="ARBA" id="ARBA00022605"/>
    </source>
</evidence>
<dbReference type="CDD" id="cd12173">
    <property type="entry name" value="PGDH_4"/>
    <property type="match status" value="1"/>
</dbReference>
<comment type="catalytic activity">
    <reaction evidence="10 11">
        <text>(2R)-3-phosphoglycerate + NAD(+) = 3-phosphooxypyruvate + NADH + H(+)</text>
        <dbReference type="Rhea" id="RHEA:12641"/>
        <dbReference type="ChEBI" id="CHEBI:15378"/>
        <dbReference type="ChEBI" id="CHEBI:18110"/>
        <dbReference type="ChEBI" id="CHEBI:57540"/>
        <dbReference type="ChEBI" id="CHEBI:57945"/>
        <dbReference type="ChEBI" id="CHEBI:58272"/>
        <dbReference type="EC" id="1.1.1.95"/>
    </reaction>
</comment>
<evidence type="ECO:0000256" key="1">
    <source>
        <dbReference type="ARBA" id="ARBA00003800"/>
    </source>
</evidence>
<evidence type="ECO:0000256" key="4">
    <source>
        <dbReference type="ARBA" id="ARBA00021582"/>
    </source>
</evidence>
<reference evidence="13 14" key="1">
    <citation type="submission" date="2017-09" db="EMBL/GenBank/DDBJ databases">
        <authorList>
            <person name="Ehlers B."/>
            <person name="Leendertz F.H."/>
        </authorList>
    </citation>
    <scope>NUCLEOTIDE SEQUENCE [LARGE SCALE GENOMIC DNA]</scope>
    <source>
        <strain evidence="13 14">DSM 18289</strain>
    </source>
</reference>
<accession>A0A285PH78</accession>